<keyword evidence="1" id="KW-0732">Signal</keyword>
<keyword evidence="3" id="KW-1185">Reference proteome</keyword>
<protein>
    <submittedName>
        <fullName evidence="2">Sel1 repeat family protein</fullName>
    </submittedName>
</protein>
<dbReference type="RefSeq" id="WP_205295430.1">
    <property type="nucleotide sequence ID" value="NZ_CP070369.1"/>
</dbReference>
<reference evidence="2 3" key="1">
    <citation type="submission" date="2021-02" db="EMBL/GenBank/DDBJ databases">
        <title>Paracoccus methylovroum sp.nov., a new methanol and methylamine utilizing methylotrophic denitrifer.</title>
        <authorList>
            <person name="Timsy T."/>
            <person name="Behrendt U."/>
            <person name="Ulrich A."/>
            <person name="Spanner T."/>
            <person name="Foesel B.U."/>
            <person name="Horn M.A."/>
            <person name="Kolb S."/>
        </authorList>
    </citation>
    <scope>NUCLEOTIDE SEQUENCE [LARGE SCALE GENOMIC DNA]</scope>
    <source>
        <strain evidence="2 3">H4-D09</strain>
        <plasmid evidence="2 3">p1</plasmid>
    </source>
</reference>
<name>A0ABX7JJP4_9RHOB</name>
<dbReference type="InterPro" id="IPR011990">
    <property type="entry name" value="TPR-like_helical_dom_sf"/>
</dbReference>
<evidence type="ECO:0000313" key="3">
    <source>
        <dbReference type="Proteomes" id="UP000663629"/>
    </source>
</evidence>
<evidence type="ECO:0000256" key="1">
    <source>
        <dbReference type="SAM" id="SignalP"/>
    </source>
</evidence>
<organism evidence="2 3">
    <name type="scientific">Paracoccus methylovorus</name>
    <dbReference type="NCBI Taxonomy" id="2812658"/>
    <lineage>
        <taxon>Bacteria</taxon>
        <taxon>Pseudomonadati</taxon>
        <taxon>Pseudomonadota</taxon>
        <taxon>Alphaproteobacteria</taxon>
        <taxon>Rhodobacterales</taxon>
        <taxon>Paracoccaceae</taxon>
        <taxon>Paracoccus</taxon>
    </lineage>
</organism>
<dbReference type="EMBL" id="CP070369">
    <property type="protein sequence ID" value="QRZ14452.1"/>
    <property type="molecule type" value="Genomic_DNA"/>
</dbReference>
<geneLocation type="plasmid" evidence="2 3">
    <name>p1</name>
</geneLocation>
<gene>
    <name evidence="2" type="ORF">JWJ88_11190</name>
</gene>
<accession>A0ABX7JJP4</accession>
<evidence type="ECO:0000313" key="2">
    <source>
        <dbReference type="EMBL" id="QRZ14452.1"/>
    </source>
</evidence>
<dbReference type="SUPFAM" id="SSF81901">
    <property type="entry name" value="HCP-like"/>
    <property type="match status" value="1"/>
</dbReference>
<feature type="signal peptide" evidence="1">
    <location>
        <begin position="1"/>
        <end position="23"/>
    </location>
</feature>
<dbReference type="Proteomes" id="UP000663629">
    <property type="component" value="Plasmid p1"/>
</dbReference>
<proteinExistence type="predicted"/>
<dbReference type="Gene3D" id="1.25.40.10">
    <property type="entry name" value="Tetratricopeptide repeat domain"/>
    <property type="match status" value="1"/>
</dbReference>
<keyword evidence="2" id="KW-0614">Plasmid</keyword>
<feature type="chain" id="PRO_5046366025" evidence="1">
    <location>
        <begin position="24"/>
        <end position="124"/>
    </location>
</feature>
<sequence>MTKITAVLVITTYLLHATGSAIAEPTSQGMQAFETGDYQQSAILLKQQADAGDADAATLYARQLIEGLGVKENRTQAKIYLLKAASLGSKEAQELYARNFGIGTDELSQTMLKGRVSTDAMPPQ</sequence>